<sequence>MRKEGIPVWVDETGGADTTDGQPEGQMAISVDGHEYAGEVNYDANHDGVDDTVRMENADGTMTGYVDTDHDGHADMYLHTDAQGNVVDRATFDAASGSWVDAGGGHDSGGGNSDAGSHGQLTADMPNGEIAVGPATQDTDHDGTNDTAILTDEQGNTRMFTDTDGDGKADIQVVVDQQGHSTTYHHTGPGQWTEDSGSGSGSGDGAVRESVPADSDQAWGGGQDRVEGVARIDSVTGQWISQN</sequence>
<organism evidence="3 4">
    <name type="scientific">Amycolatopsis minnesotensis</name>
    <dbReference type="NCBI Taxonomy" id="337894"/>
    <lineage>
        <taxon>Bacteria</taxon>
        <taxon>Bacillati</taxon>
        <taxon>Actinomycetota</taxon>
        <taxon>Actinomycetes</taxon>
        <taxon>Pseudonocardiales</taxon>
        <taxon>Pseudonocardiaceae</taxon>
        <taxon>Amycolatopsis</taxon>
    </lineage>
</organism>
<dbReference type="InterPro" id="IPR046543">
    <property type="entry name" value="DUF6802"/>
</dbReference>
<feature type="domain" description="DUF6802" evidence="2">
    <location>
        <begin position="127"/>
        <end position="192"/>
    </location>
</feature>
<feature type="region of interest" description="Disordered" evidence="1">
    <location>
        <begin position="181"/>
        <end position="229"/>
    </location>
</feature>
<feature type="compositionally biased region" description="Polar residues" evidence="1">
    <location>
        <begin position="145"/>
        <end position="160"/>
    </location>
</feature>
<feature type="region of interest" description="Disordered" evidence="1">
    <location>
        <begin position="1"/>
        <end position="24"/>
    </location>
</feature>
<gene>
    <name evidence="3" type="ORF">GCM10009754_47730</name>
</gene>
<dbReference type="Pfam" id="PF20615">
    <property type="entry name" value="DUF6802"/>
    <property type="match status" value="1"/>
</dbReference>
<comment type="caution">
    <text evidence="3">The sequence shown here is derived from an EMBL/GenBank/DDBJ whole genome shotgun (WGS) entry which is preliminary data.</text>
</comment>
<dbReference type="InterPro" id="IPR028994">
    <property type="entry name" value="Integrin_alpha_N"/>
</dbReference>
<evidence type="ECO:0000256" key="1">
    <source>
        <dbReference type="SAM" id="MobiDB-lite"/>
    </source>
</evidence>
<feature type="compositionally biased region" description="Gly residues" evidence="1">
    <location>
        <begin position="102"/>
        <end position="113"/>
    </location>
</feature>
<accession>A0ABN2RH20</accession>
<name>A0ABN2RH20_9PSEU</name>
<feature type="region of interest" description="Disordered" evidence="1">
    <location>
        <begin position="101"/>
        <end position="166"/>
    </location>
</feature>
<proteinExistence type="predicted"/>
<reference evidence="3 4" key="1">
    <citation type="journal article" date="2019" name="Int. J. Syst. Evol. Microbiol.">
        <title>The Global Catalogue of Microorganisms (GCM) 10K type strain sequencing project: providing services to taxonomists for standard genome sequencing and annotation.</title>
        <authorList>
            <consortium name="The Broad Institute Genomics Platform"/>
            <consortium name="The Broad Institute Genome Sequencing Center for Infectious Disease"/>
            <person name="Wu L."/>
            <person name="Ma J."/>
        </authorList>
    </citation>
    <scope>NUCLEOTIDE SEQUENCE [LARGE SCALE GENOMIC DNA]</scope>
    <source>
        <strain evidence="3 4">JCM 14545</strain>
    </source>
</reference>
<dbReference type="SUPFAM" id="SSF69318">
    <property type="entry name" value="Integrin alpha N-terminal domain"/>
    <property type="match status" value="1"/>
</dbReference>
<protein>
    <recommendedName>
        <fullName evidence="2">DUF6802 domain-containing protein</fullName>
    </recommendedName>
</protein>
<keyword evidence="4" id="KW-1185">Reference proteome</keyword>
<evidence type="ECO:0000259" key="2">
    <source>
        <dbReference type="Pfam" id="PF20615"/>
    </source>
</evidence>
<evidence type="ECO:0000313" key="4">
    <source>
        <dbReference type="Proteomes" id="UP001501116"/>
    </source>
</evidence>
<dbReference type="Proteomes" id="UP001501116">
    <property type="component" value="Unassembled WGS sequence"/>
</dbReference>
<dbReference type="EMBL" id="BAAANN010000019">
    <property type="protein sequence ID" value="GAA1969011.1"/>
    <property type="molecule type" value="Genomic_DNA"/>
</dbReference>
<evidence type="ECO:0000313" key="3">
    <source>
        <dbReference type="EMBL" id="GAA1969011.1"/>
    </source>
</evidence>